<reference evidence="1 2" key="1">
    <citation type="submission" date="2016-11" db="EMBL/GenBank/DDBJ databases">
        <authorList>
            <person name="Jaros S."/>
            <person name="Januszkiewicz K."/>
            <person name="Wedrychowicz H."/>
        </authorList>
    </citation>
    <scope>NUCLEOTIDE SEQUENCE [LARGE SCALE GENOMIC DNA]</scope>
    <source>
        <strain evidence="1 2">CGMCC 4.2025</strain>
    </source>
</reference>
<evidence type="ECO:0000313" key="1">
    <source>
        <dbReference type="EMBL" id="SHN00346.1"/>
    </source>
</evidence>
<dbReference type="AlphaFoldDB" id="A0A1M7N9Q9"/>
<keyword evidence="2" id="KW-1185">Reference proteome</keyword>
<protein>
    <submittedName>
        <fullName evidence="1">Uncharacterized protein</fullName>
    </submittedName>
</protein>
<gene>
    <name evidence="1" type="ORF">SAMN05216499_11814</name>
</gene>
<sequence length="33" mass="3767">MLICSDPAYGRDRYHVTEVRDLLLRLAGLEPHG</sequence>
<dbReference type="EMBL" id="FRBI01000018">
    <property type="protein sequence ID" value="SHN00346.1"/>
    <property type="molecule type" value="Genomic_DNA"/>
</dbReference>
<name>A0A1M7N9Q9_9ACTN</name>
<evidence type="ECO:0000313" key="2">
    <source>
        <dbReference type="Proteomes" id="UP000184111"/>
    </source>
</evidence>
<proteinExistence type="predicted"/>
<accession>A0A1M7N9Q9</accession>
<organism evidence="1 2">
    <name type="scientific">Actinacidiphila paucisporea</name>
    <dbReference type="NCBI Taxonomy" id="310782"/>
    <lineage>
        <taxon>Bacteria</taxon>
        <taxon>Bacillati</taxon>
        <taxon>Actinomycetota</taxon>
        <taxon>Actinomycetes</taxon>
        <taxon>Kitasatosporales</taxon>
        <taxon>Streptomycetaceae</taxon>
        <taxon>Actinacidiphila</taxon>
    </lineage>
</organism>
<dbReference type="Proteomes" id="UP000184111">
    <property type="component" value="Unassembled WGS sequence"/>
</dbReference>